<keyword evidence="6" id="KW-0804">Transcription</keyword>
<comment type="caution">
    <text evidence="8">The sequence shown here is derived from an EMBL/GenBank/DDBJ whole genome shotgun (WGS) entry which is preliminary data.</text>
</comment>
<dbReference type="Pfam" id="PF00126">
    <property type="entry name" value="HTH_1"/>
    <property type="match status" value="1"/>
</dbReference>
<proteinExistence type="inferred from homology"/>
<dbReference type="SUPFAM" id="SSF53850">
    <property type="entry name" value="Periplasmic binding protein-like II"/>
    <property type="match status" value="1"/>
</dbReference>
<organism evidence="8 9">
    <name type="scientific">Rhodopseudomonas julia</name>
    <dbReference type="NCBI Taxonomy" id="200617"/>
    <lineage>
        <taxon>Bacteria</taxon>
        <taxon>Pseudomonadati</taxon>
        <taxon>Pseudomonadota</taxon>
        <taxon>Alphaproteobacteria</taxon>
        <taxon>Hyphomicrobiales</taxon>
        <taxon>Nitrobacteraceae</taxon>
        <taxon>Rhodopseudomonas</taxon>
    </lineage>
</organism>
<evidence type="ECO:0000256" key="6">
    <source>
        <dbReference type="ARBA" id="ARBA00023163"/>
    </source>
</evidence>
<evidence type="ECO:0000256" key="2">
    <source>
        <dbReference type="ARBA" id="ARBA00009437"/>
    </source>
</evidence>
<evidence type="ECO:0000313" key="8">
    <source>
        <dbReference type="EMBL" id="MDQ0326609.1"/>
    </source>
</evidence>
<dbReference type="PROSITE" id="PS50931">
    <property type="entry name" value="HTH_LYSR"/>
    <property type="match status" value="1"/>
</dbReference>
<evidence type="ECO:0000259" key="7">
    <source>
        <dbReference type="PROSITE" id="PS50931"/>
    </source>
</evidence>
<dbReference type="InterPro" id="IPR005119">
    <property type="entry name" value="LysR_subst-bd"/>
</dbReference>
<keyword evidence="4" id="KW-0238">DNA-binding</keyword>
<dbReference type="Proteomes" id="UP001230253">
    <property type="component" value="Unassembled WGS sequence"/>
</dbReference>
<dbReference type="InterPro" id="IPR000847">
    <property type="entry name" value="LysR_HTH_N"/>
</dbReference>
<dbReference type="PANTHER" id="PTHR30346:SF26">
    <property type="entry name" value="HYDROGEN PEROXIDE-INDUCIBLE GENES ACTIVATOR"/>
    <property type="match status" value="1"/>
</dbReference>
<feature type="domain" description="HTH lysR-type" evidence="7">
    <location>
        <begin position="2"/>
        <end position="59"/>
    </location>
</feature>
<dbReference type="InterPro" id="IPR036388">
    <property type="entry name" value="WH-like_DNA-bd_sf"/>
</dbReference>
<evidence type="ECO:0000313" key="9">
    <source>
        <dbReference type="Proteomes" id="UP001230253"/>
    </source>
</evidence>
<dbReference type="InterPro" id="IPR036390">
    <property type="entry name" value="WH_DNA-bd_sf"/>
</dbReference>
<keyword evidence="5" id="KW-0010">Activator</keyword>
<sequence>MITLRQLRYLQALSETEHFGRAAGRVGVTQPALSAQIRELEEQLGLDLVERLSSGARLTGFGKEVVERAASVLAEVRAIEGLSERYRGPLSGEMRLGIIPSVGPYLLPRLLPFMKDNLPELKLRLRETITETLMRELLADRLDCVIISLPTGEPRLEAAPLFNDPFYLAVAADSPLGRKQSADMAALEDVEMILLEEGHCLRDQILSFCRIPPDTEQLSVTNLTTIIELVETGGGVSLLPALFTSSNGLESRRVRLLPFAEPAPKRQIGLAWRASHPGAAQFRDLAAQIAGWHAGLSESPVSATG</sequence>
<keyword evidence="3" id="KW-0805">Transcription regulation</keyword>
<evidence type="ECO:0000256" key="3">
    <source>
        <dbReference type="ARBA" id="ARBA00023015"/>
    </source>
</evidence>
<dbReference type="PRINTS" id="PR00039">
    <property type="entry name" value="HTHLYSR"/>
</dbReference>
<evidence type="ECO:0000256" key="1">
    <source>
        <dbReference type="ARBA" id="ARBA00003502"/>
    </source>
</evidence>
<gene>
    <name evidence="8" type="ORF">J2R99_002478</name>
</gene>
<dbReference type="PANTHER" id="PTHR30346">
    <property type="entry name" value="TRANSCRIPTIONAL DUAL REGULATOR HCAR-RELATED"/>
    <property type="match status" value="1"/>
</dbReference>
<keyword evidence="9" id="KW-1185">Reference proteome</keyword>
<dbReference type="EMBL" id="JAUSUK010000002">
    <property type="protein sequence ID" value="MDQ0326609.1"/>
    <property type="molecule type" value="Genomic_DNA"/>
</dbReference>
<comment type="function">
    <text evidence="1">NodD regulates the expression of the nodABCFE genes which encode other nodulation proteins. NodD is also a negative regulator of its own expression. Binds flavonoids as inducers.</text>
</comment>
<protein>
    <submittedName>
        <fullName evidence="8">LysR family hydrogen peroxide-inducible transcriptional activator</fullName>
    </submittedName>
</protein>
<accession>A0ABU0C7W5</accession>
<dbReference type="Pfam" id="PF03466">
    <property type="entry name" value="LysR_substrate"/>
    <property type="match status" value="1"/>
</dbReference>
<comment type="similarity">
    <text evidence="2">Belongs to the LysR transcriptional regulatory family.</text>
</comment>
<dbReference type="RefSeq" id="WP_307154769.1">
    <property type="nucleotide sequence ID" value="NZ_JAUSUK010000002.1"/>
</dbReference>
<evidence type="ECO:0000256" key="5">
    <source>
        <dbReference type="ARBA" id="ARBA00023159"/>
    </source>
</evidence>
<name>A0ABU0C7W5_9BRAD</name>
<dbReference type="SUPFAM" id="SSF46785">
    <property type="entry name" value="Winged helix' DNA-binding domain"/>
    <property type="match status" value="1"/>
</dbReference>
<dbReference type="Gene3D" id="1.10.10.10">
    <property type="entry name" value="Winged helix-like DNA-binding domain superfamily/Winged helix DNA-binding domain"/>
    <property type="match status" value="1"/>
</dbReference>
<reference evidence="8 9" key="1">
    <citation type="submission" date="2023-07" db="EMBL/GenBank/DDBJ databases">
        <title>Genomic Encyclopedia of Type Strains, Phase IV (KMG-IV): sequencing the most valuable type-strain genomes for metagenomic binning, comparative biology and taxonomic classification.</title>
        <authorList>
            <person name="Goeker M."/>
        </authorList>
    </citation>
    <scope>NUCLEOTIDE SEQUENCE [LARGE SCALE GENOMIC DNA]</scope>
    <source>
        <strain evidence="8 9">DSM 11549</strain>
    </source>
</reference>
<dbReference type="CDD" id="cd08411">
    <property type="entry name" value="PBP2_OxyR"/>
    <property type="match status" value="1"/>
</dbReference>
<evidence type="ECO:0000256" key="4">
    <source>
        <dbReference type="ARBA" id="ARBA00023125"/>
    </source>
</evidence>
<dbReference type="Gene3D" id="3.40.190.10">
    <property type="entry name" value="Periplasmic binding protein-like II"/>
    <property type="match status" value="2"/>
</dbReference>